<dbReference type="Proteomes" id="UP000246132">
    <property type="component" value="Unassembled WGS sequence"/>
</dbReference>
<accession>A0A3A8AE48</accession>
<gene>
    <name evidence="1" type="ORF">DEM25_002470</name>
</gene>
<evidence type="ECO:0000313" key="1">
    <source>
        <dbReference type="EMBL" id="RKF08186.1"/>
    </source>
</evidence>
<comment type="caution">
    <text evidence="1">The sequence shown here is derived from an EMBL/GenBank/DDBJ whole genome shotgun (WGS) entry which is preliminary data.</text>
</comment>
<dbReference type="AlphaFoldDB" id="A0A3A8AE48"/>
<dbReference type="EMBL" id="QFWV02000002">
    <property type="protein sequence ID" value="RKF08186.1"/>
    <property type="molecule type" value="Genomic_DNA"/>
</dbReference>
<evidence type="ECO:0000313" key="2">
    <source>
        <dbReference type="Proteomes" id="UP000246132"/>
    </source>
</evidence>
<dbReference type="RefSeq" id="WP_109767127.1">
    <property type="nucleotide sequence ID" value="NZ_CP159474.1"/>
</dbReference>
<name>A0A3A8AE48_9HYPH</name>
<proteinExistence type="predicted"/>
<reference evidence="1 2" key="1">
    <citation type="journal article" date="2018" name="Int. J. Syst. Bacteriol.">
        <title>Oceaniradius stylonemae gen. nov., sp. nov., isolated from a red alga, Stylonema cornu-cervi.</title>
        <authorList>
            <person name="Jeong S."/>
        </authorList>
    </citation>
    <scope>NUCLEOTIDE SEQUENCE [LARGE SCALE GENOMIC DNA]</scope>
    <source>
        <strain evidence="1 2">StC1</strain>
    </source>
</reference>
<protein>
    <submittedName>
        <fullName evidence="1">Uncharacterized protein</fullName>
    </submittedName>
</protein>
<organism evidence="1 2">
    <name type="scientific">Oceaniradius stylonematis</name>
    <dbReference type="NCBI Taxonomy" id="2184161"/>
    <lineage>
        <taxon>Bacteria</taxon>
        <taxon>Pseudomonadati</taxon>
        <taxon>Pseudomonadota</taxon>
        <taxon>Alphaproteobacteria</taxon>
        <taxon>Hyphomicrobiales</taxon>
        <taxon>Ahrensiaceae</taxon>
        <taxon>Oceaniradius</taxon>
    </lineage>
</organism>
<sequence length="71" mass="7549">MTQIVVVFKSGAVVRLAAEPVQADTLIGAFYSEWDQAGVNLVGNLMYGGGSPYRLQASEIAGIFVDQDDTP</sequence>
<keyword evidence="2" id="KW-1185">Reference proteome</keyword>